<feature type="signal peptide" evidence="9">
    <location>
        <begin position="1"/>
        <end position="15"/>
    </location>
</feature>
<evidence type="ECO:0000256" key="3">
    <source>
        <dbReference type="ARBA" id="ARBA00022592"/>
    </source>
</evidence>
<evidence type="ECO:0000256" key="4">
    <source>
        <dbReference type="ARBA" id="ARBA00022692"/>
    </source>
</evidence>
<evidence type="ECO:0000256" key="7">
    <source>
        <dbReference type="SAM" id="MobiDB-lite"/>
    </source>
</evidence>
<dbReference type="Pfam" id="PF01384">
    <property type="entry name" value="PHO4"/>
    <property type="match status" value="2"/>
</dbReference>
<dbReference type="Proteomes" id="UP000650467">
    <property type="component" value="Unassembled WGS sequence"/>
</dbReference>
<feature type="transmembrane region" description="Helical" evidence="8">
    <location>
        <begin position="869"/>
        <end position="891"/>
    </location>
</feature>
<dbReference type="OrthoDB" id="260807at2759"/>
<feature type="chain" id="PRO_5032552776" description="Phosphate transporter" evidence="9">
    <location>
        <begin position="16"/>
        <end position="1269"/>
    </location>
</feature>
<feature type="transmembrane region" description="Helical" evidence="8">
    <location>
        <begin position="793"/>
        <end position="818"/>
    </location>
</feature>
<feature type="transmembrane region" description="Helical" evidence="8">
    <location>
        <begin position="463"/>
        <end position="487"/>
    </location>
</feature>
<protein>
    <recommendedName>
        <fullName evidence="12">Phosphate transporter</fullName>
    </recommendedName>
</protein>
<reference evidence="10" key="1">
    <citation type="journal article" date="2020" name="bioRxiv">
        <title>Comparative genomics of Chlamydomonas.</title>
        <authorList>
            <person name="Craig R.J."/>
            <person name="Hasan A.R."/>
            <person name="Ness R.W."/>
            <person name="Keightley P.D."/>
        </authorList>
    </citation>
    <scope>NUCLEOTIDE SEQUENCE</scope>
    <source>
        <strain evidence="10">SAG 7.73</strain>
    </source>
</reference>
<feature type="transmembrane region" description="Helical" evidence="8">
    <location>
        <begin position="112"/>
        <end position="131"/>
    </location>
</feature>
<keyword evidence="9" id="KW-0732">Signal</keyword>
<keyword evidence="6 8" id="KW-0472">Membrane</keyword>
<feature type="transmembrane region" description="Helical" evidence="8">
    <location>
        <begin position="219"/>
        <end position="241"/>
    </location>
</feature>
<dbReference type="PANTHER" id="PTHR11101:SF96">
    <property type="entry name" value="PHOSPHATE TRANSPORTER"/>
    <property type="match status" value="1"/>
</dbReference>
<feature type="transmembrane region" description="Helical" evidence="8">
    <location>
        <begin position="830"/>
        <end position="854"/>
    </location>
</feature>
<name>A0A835W1K4_CHLIN</name>
<feature type="transmembrane region" description="Helical" evidence="8">
    <location>
        <begin position="1113"/>
        <end position="1137"/>
    </location>
</feature>
<feature type="transmembrane region" description="Helical" evidence="8">
    <location>
        <begin position="80"/>
        <end position="100"/>
    </location>
</feature>
<keyword evidence="11" id="KW-1185">Reference proteome</keyword>
<evidence type="ECO:0000256" key="5">
    <source>
        <dbReference type="ARBA" id="ARBA00022989"/>
    </source>
</evidence>
<evidence type="ECO:0000256" key="6">
    <source>
        <dbReference type="ARBA" id="ARBA00023136"/>
    </source>
</evidence>
<keyword evidence="2" id="KW-0813">Transport</keyword>
<evidence type="ECO:0000256" key="9">
    <source>
        <dbReference type="SAM" id="SignalP"/>
    </source>
</evidence>
<comment type="caution">
    <text evidence="10">The sequence shown here is derived from an EMBL/GenBank/DDBJ whole genome shotgun (WGS) entry which is preliminary data.</text>
</comment>
<organism evidence="10 11">
    <name type="scientific">Chlamydomonas incerta</name>
    <dbReference type="NCBI Taxonomy" id="51695"/>
    <lineage>
        <taxon>Eukaryota</taxon>
        <taxon>Viridiplantae</taxon>
        <taxon>Chlorophyta</taxon>
        <taxon>core chlorophytes</taxon>
        <taxon>Chlorophyceae</taxon>
        <taxon>CS clade</taxon>
        <taxon>Chlamydomonadales</taxon>
        <taxon>Chlamydomonadaceae</taxon>
        <taxon>Chlamydomonas</taxon>
    </lineage>
</organism>
<keyword evidence="5 8" id="KW-1133">Transmembrane helix</keyword>
<accession>A0A835W1K4</accession>
<keyword evidence="3" id="KW-0592">Phosphate transport</keyword>
<gene>
    <name evidence="10" type="ORF">HXX76_005851</name>
</gene>
<keyword evidence="4 8" id="KW-0812">Transmembrane</keyword>
<feature type="transmembrane region" description="Helical" evidence="8">
    <location>
        <begin position="762"/>
        <end position="781"/>
    </location>
</feature>
<evidence type="ECO:0008006" key="12">
    <source>
        <dbReference type="Google" id="ProtNLM"/>
    </source>
</evidence>
<dbReference type="GO" id="GO:0016020">
    <property type="term" value="C:membrane"/>
    <property type="evidence" value="ECO:0007669"/>
    <property type="project" value="UniProtKB-SubCell"/>
</dbReference>
<dbReference type="EMBL" id="JAEHOC010000011">
    <property type="protein sequence ID" value="KAG2437187.1"/>
    <property type="molecule type" value="Genomic_DNA"/>
</dbReference>
<feature type="transmembrane region" description="Helical" evidence="8">
    <location>
        <begin position="373"/>
        <end position="395"/>
    </location>
</feature>
<feature type="transmembrane region" description="Helical" evidence="8">
    <location>
        <begin position="180"/>
        <end position="204"/>
    </location>
</feature>
<dbReference type="GO" id="GO:0035435">
    <property type="term" value="P:phosphate ion transmembrane transport"/>
    <property type="evidence" value="ECO:0007669"/>
    <property type="project" value="TreeGrafter"/>
</dbReference>
<evidence type="ECO:0000313" key="10">
    <source>
        <dbReference type="EMBL" id="KAG2437187.1"/>
    </source>
</evidence>
<feature type="transmembrane region" description="Helical" evidence="8">
    <location>
        <begin position="1023"/>
        <end position="1045"/>
    </location>
</feature>
<feature type="region of interest" description="Disordered" evidence="7">
    <location>
        <begin position="906"/>
        <end position="926"/>
    </location>
</feature>
<feature type="transmembrane region" description="Helical" evidence="8">
    <location>
        <begin position="730"/>
        <end position="750"/>
    </location>
</feature>
<feature type="region of interest" description="Disordered" evidence="7">
    <location>
        <begin position="256"/>
        <end position="276"/>
    </location>
</feature>
<evidence type="ECO:0000256" key="1">
    <source>
        <dbReference type="ARBA" id="ARBA00004141"/>
    </source>
</evidence>
<feature type="transmembrane region" description="Helical" evidence="8">
    <location>
        <begin position="642"/>
        <end position="668"/>
    </location>
</feature>
<sequence>MWLVICGALASFAMAWGIGANDVANSFATSVGAKTITLRQACVIAGIFEFAGALGLGGEVARTIAGSIARPAAFQNMPEMFAYGMLCALISASTWLYIATYLSLAVSTTHSIIGAVLGFALVWGGSGAVVWNDRKDTFPYSTGLVPVVCSWFVSPITAGIAAGVLFFLNRLIVLRRQNSTTLAIWVFPVLVFLTVFINLFFVIYKGASKVAKWDSHKSAWVSAVVAAGLFVLACFPGTWILRRQVTKDMDEAAQKAADAEANAGKEKEGAEEAEPTSKAMKLFNSIKRAATHGLDVDIHAKVETDRDFHDLHAAAEVFSPETEQVYKYLQVFTACAVAFAHGANDVANAVGPFAGIYHVYRFWNVTSNGETPIWVLAMGGAGIVVGLATYGYNIIVTLGVGLAKMTPARGYCAELAAGITISIASVYGLPVSTTQIITGAEMGVGLVESIRTGVNYKLLAKQFAAWVFTLIIAGFLSAAIFAFGAYAPSLTMGKDIIAYETSIRNLTNVIYRSLNASNLAVNATFPGQYDPTLNRTIVTNQRTISNMFNTKTIGYIDPSQLATQMNAAYLTYVNYSVVTTGFNRSTRAYVPANQSYADSTIQVKPYAAAAPAATAAGGRLNSRRQVPASADRRAVEWWVRPSLAFAAGALLWLVICGAIASFAMAWGIGANDVANSFATSVGAKTITLRQACVIAGIFEFAGALGLGGEVARTIAGSIARPAAFQDMPEMFAYGMLCALISASTWLYIATYLSLAVSTTHSIIGAVLGFALVWGGSGAVVWNDRKDTFPYSTGLVPVVCSWFVSPITAGIAAGVLFFLNRLIVLRRQNSTTLAIWVFPVLVFLTIFINLFFVIYKGASKVAKWDSHKSAWVSAVVAAGLFVLACFPGTWILRRQVTKDMDEAAQKAADAEANAGKEKEGAEEAEPTSKAMKLFNSIKRAATHGLDVDIHAKVETDRDFHDLHAAAEVFSPETEQVYKYLQVFTACAVAFAHGANDVANAVGPFAGIWHVYRFWNVTSNGETPLWVLALGGAGIVVGLATYGYNIIVTLGVGLAKMTPARGYCAELAAGITISIASVYGLPVSTTQIITGAEMGVGLVESIRTGVNYKLLAKQFAAWVFTLIIAGFLSAAIFAFGAYAPSLTMGKDIMAYETSIRNLTNVIYRSLNASNLAVNATFPGQYDPTLNRTIVTNQRTISNMFNTKTIGYIDPSQLATQMNAAYLTYVNYSVVTTGFNRSTRAYVPANQSYADSTIQVKPYAAAAPAATAAGGR</sequence>
<dbReference type="GO" id="GO:0005315">
    <property type="term" value="F:phosphate transmembrane transporter activity"/>
    <property type="evidence" value="ECO:0007669"/>
    <property type="project" value="InterPro"/>
</dbReference>
<comment type="subcellular location">
    <subcellularLocation>
        <location evidence="1">Membrane</location>
        <topology evidence="1">Multi-pass membrane protein</topology>
    </subcellularLocation>
</comment>
<dbReference type="InterPro" id="IPR001204">
    <property type="entry name" value="Phos_transporter"/>
</dbReference>
<evidence type="ECO:0000313" key="11">
    <source>
        <dbReference type="Proteomes" id="UP000650467"/>
    </source>
</evidence>
<dbReference type="PANTHER" id="PTHR11101">
    <property type="entry name" value="PHOSPHATE TRANSPORTER"/>
    <property type="match status" value="1"/>
</dbReference>
<evidence type="ECO:0000256" key="8">
    <source>
        <dbReference type="SAM" id="Phobius"/>
    </source>
</evidence>
<feature type="transmembrane region" description="Helical" evidence="8">
    <location>
        <begin position="143"/>
        <end position="168"/>
    </location>
</feature>
<dbReference type="AlphaFoldDB" id="A0A835W1K4"/>
<proteinExistence type="predicted"/>
<evidence type="ECO:0000256" key="2">
    <source>
        <dbReference type="ARBA" id="ARBA00022448"/>
    </source>
</evidence>